<keyword evidence="1" id="KW-1133">Transmembrane helix</keyword>
<dbReference type="Proteomes" id="UP000569914">
    <property type="component" value="Unassembled WGS sequence"/>
</dbReference>
<feature type="transmembrane region" description="Helical" evidence="1">
    <location>
        <begin position="125"/>
        <end position="150"/>
    </location>
</feature>
<feature type="transmembrane region" description="Helical" evidence="1">
    <location>
        <begin position="92"/>
        <end position="113"/>
    </location>
</feature>
<keyword evidence="1" id="KW-0472">Membrane</keyword>
<feature type="transmembrane region" description="Helical" evidence="1">
    <location>
        <begin position="23"/>
        <end position="44"/>
    </location>
</feature>
<protein>
    <submittedName>
        <fullName evidence="2">Uncharacterized protein</fullName>
    </submittedName>
</protein>
<evidence type="ECO:0000313" key="3">
    <source>
        <dbReference type="Proteomes" id="UP000569914"/>
    </source>
</evidence>
<comment type="caution">
    <text evidence="2">The sequence shown here is derived from an EMBL/GenBank/DDBJ whole genome shotgun (WGS) entry which is preliminary data.</text>
</comment>
<organism evidence="2 3">
    <name type="scientific">Microlunatus parietis</name>
    <dbReference type="NCBI Taxonomy" id="682979"/>
    <lineage>
        <taxon>Bacteria</taxon>
        <taxon>Bacillati</taxon>
        <taxon>Actinomycetota</taxon>
        <taxon>Actinomycetes</taxon>
        <taxon>Propionibacteriales</taxon>
        <taxon>Propionibacteriaceae</taxon>
        <taxon>Microlunatus</taxon>
    </lineage>
</organism>
<sequence>MIDRDARALVLLRRAVFQGWRNLPALAVGTALVGTGLALLAVLTPGLTPLTLAGILLLVAPPASLLTHTAVRTVAGRDVTIVGSFRPTLATARRGVAVTAVPVGFLGLLMAAGEVWRVTEQPLVVIPYGLCGAAVLISALTLITALPLSLRHPEARLRRIWPAALAATARQPLPPLGTLAVAVVGQWLSATLYGPLLWLVPLPLCLVAAVSAALLGEAEESPEGVSPAGRTP</sequence>
<feature type="transmembrane region" description="Helical" evidence="1">
    <location>
        <begin position="50"/>
        <end position="71"/>
    </location>
</feature>
<accession>A0A7Y9I6H9</accession>
<reference evidence="2 3" key="1">
    <citation type="submission" date="2020-07" db="EMBL/GenBank/DDBJ databases">
        <title>Sequencing the genomes of 1000 actinobacteria strains.</title>
        <authorList>
            <person name="Klenk H.-P."/>
        </authorList>
    </citation>
    <scope>NUCLEOTIDE SEQUENCE [LARGE SCALE GENOMIC DNA]</scope>
    <source>
        <strain evidence="2 3">DSM 22083</strain>
    </source>
</reference>
<name>A0A7Y9I6H9_9ACTN</name>
<gene>
    <name evidence="2" type="ORF">BKA15_001968</name>
</gene>
<dbReference type="AlphaFoldDB" id="A0A7Y9I6H9"/>
<proteinExistence type="predicted"/>
<dbReference type="RefSeq" id="WP_179750249.1">
    <property type="nucleotide sequence ID" value="NZ_JACCBU010000001.1"/>
</dbReference>
<evidence type="ECO:0000313" key="2">
    <source>
        <dbReference type="EMBL" id="NYE70639.1"/>
    </source>
</evidence>
<dbReference type="EMBL" id="JACCBU010000001">
    <property type="protein sequence ID" value="NYE70639.1"/>
    <property type="molecule type" value="Genomic_DNA"/>
</dbReference>
<keyword evidence="3" id="KW-1185">Reference proteome</keyword>
<keyword evidence="1" id="KW-0812">Transmembrane</keyword>
<evidence type="ECO:0000256" key="1">
    <source>
        <dbReference type="SAM" id="Phobius"/>
    </source>
</evidence>